<proteinExistence type="predicted"/>
<reference evidence="2" key="2">
    <citation type="submission" date="2020-09" db="EMBL/GenBank/DDBJ databases">
        <authorList>
            <person name="Sun Q."/>
            <person name="Zhou Y."/>
        </authorList>
    </citation>
    <scope>NUCLEOTIDE SEQUENCE</scope>
    <source>
        <strain evidence="2">CGMCC 1.15758</strain>
    </source>
</reference>
<reference evidence="2" key="1">
    <citation type="journal article" date="2014" name="Int. J. Syst. Evol. Microbiol.">
        <title>Complete genome sequence of Corynebacterium casei LMG S-19264T (=DSM 44701T), isolated from a smear-ripened cheese.</title>
        <authorList>
            <consortium name="US DOE Joint Genome Institute (JGI-PGF)"/>
            <person name="Walter F."/>
            <person name="Albersmeier A."/>
            <person name="Kalinowski J."/>
            <person name="Ruckert C."/>
        </authorList>
    </citation>
    <scope>NUCLEOTIDE SEQUENCE</scope>
    <source>
        <strain evidence="2">CGMCC 1.15758</strain>
    </source>
</reference>
<dbReference type="EMBL" id="BMJS01000004">
    <property type="protein sequence ID" value="GGF91127.1"/>
    <property type="molecule type" value="Genomic_DNA"/>
</dbReference>
<dbReference type="OrthoDB" id="7067028at2"/>
<keyword evidence="3" id="KW-1185">Reference proteome</keyword>
<sequence>MQQNQILKHHELKAQHSPSKYRKALAESASKSDGKYMKSIKLPVKTTNIDHKLVHNEHNRIFSMKEGGLLYYVINLHLLGFNFYSSYEQSNIARNLKHIRESESDFIDRFNNIDAQSFELFTFDLSKLLALFSSSPRNTNFTTDNIINRTCQFLNSGKKIAIDSGRIYDLIVQFSKEAVDIYDNWNNFCSDEGVELFDKIFVKAGVPSLKNVRDKMKVVKPISSSIVYDTDMLSIIDGYDEDVAIYQVVSQKMRKIRLSGEKPTANTIEDLITTQNSNAISWVLGTGLKYFQSEKVSTIAEDLECGEVIANKIRDAARSIKSSEMFDIPSYNKYRTSIGMVINSWVTQYVKRLLEIESTISTIDVIEFPDDYFDENNIYASKILSFCKTNAMQLNDLQSFVISDVKAAHESINRLSGLANELPTRQDLINFNNMQVGLGRLSGMISEINHKVKQVIENIKDPAEIRKFENLSIKEPSWLKFDKLNRFSSGCVDFDKDINQLADGFNFALERQKAHYLKITNFLSEIGKKDLYHEFYKLKPLKHPSLEKFDKKELVARYVLEKFMRYAKRTQSNDVCKIISEASVQCGFFHKRKANKIFLSRISKPIFKYGYDKGKSGTEYLVSSKHNVFDFVDLLESKLHDYQPCQQIDEYAKLMLISMIYMLKIEPIKNCDQVPPELCWLDDKVLEYISVDYRIKKATSLPYVDGATIISMFGYYSAYMRGVSNTLFRKEFTKRYPFSEDGRNHLVIRGKTGTFKFKKGFLSGDQNKEAFSLFQIIGFDDVKTYQCSDAINMLKNTPKAYLQSPHLKKIIECIPHKFCLSQSDIDKNKEYDGVPVYNVSKEKSFVKISKEVLNDLVIPRAYKDILLGAIDKTYELGSYGMHYVSKYKMNSVLKNGQLKASYEHIDSWLELAIPYKQYYEKSKLPVPYEDKIIAFDIGEYNLGYAVFNIRDKSLLESGRVPTSVGNIAVHKADKYRGYIQPKQKYSQKTQNIVENARNNAVKTVASIIDSLSSKYKAFPIIESEMAGSNGEISKIISQLGDMYGFSPIEAHKNKKKNHFYGANEWRIEGYTVEGKDLVLYPARQSSNYATSQICSSCERNPVSDIYDHFNKGDKVKVENGFVMLPNGTKLKLVTNINSLWNDKQISQQARLHAQKNRRLPFNYFVKDGEYSQTQVIDYIKKQISRANDSVQIKDSSKSRYYCAYENCGFEIHSEENAAINQGRKFLIKIDEFNE</sequence>
<dbReference type="Proteomes" id="UP000636949">
    <property type="component" value="Unassembled WGS sequence"/>
</dbReference>
<organism evidence="2 3">
    <name type="scientific">Cysteiniphilum litorale</name>
    <dbReference type="NCBI Taxonomy" id="2056700"/>
    <lineage>
        <taxon>Bacteria</taxon>
        <taxon>Pseudomonadati</taxon>
        <taxon>Pseudomonadota</taxon>
        <taxon>Gammaproteobacteria</taxon>
        <taxon>Thiotrichales</taxon>
        <taxon>Fastidiosibacteraceae</taxon>
        <taxon>Cysteiniphilum</taxon>
    </lineage>
</organism>
<evidence type="ECO:0000256" key="1">
    <source>
        <dbReference type="SAM" id="MobiDB-lite"/>
    </source>
</evidence>
<name>A0A8J3E8H0_9GAMM</name>
<dbReference type="NCBIfam" id="NF033950">
    <property type="entry name" value="Cas12c"/>
    <property type="match status" value="1"/>
</dbReference>
<evidence type="ECO:0000313" key="3">
    <source>
        <dbReference type="Proteomes" id="UP000636949"/>
    </source>
</evidence>
<comment type="caution">
    <text evidence="2">The sequence shown here is derived from an EMBL/GenBank/DDBJ whole genome shotgun (WGS) entry which is preliminary data.</text>
</comment>
<dbReference type="AlphaFoldDB" id="A0A8J3E8H0"/>
<feature type="region of interest" description="Disordered" evidence="1">
    <location>
        <begin position="1"/>
        <end position="29"/>
    </location>
</feature>
<dbReference type="RefSeq" id="WP_117001771.1">
    <property type="nucleotide sequence ID" value="NZ_BMJS01000004.1"/>
</dbReference>
<protein>
    <submittedName>
        <fullName evidence="2">Uncharacterized protein</fullName>
    </submittedName>
</protein>
<evidence type="ECO:0000313" key="2">
    <source>
        <dbReference type="EMBL" id="GGF91127.1"/>
    </source>
</evidence>
<accession>A0A8J3E8H0</accession>
<gene>
    <name evidence="2" type="ORF">GCM10010995_05510</name>
</gene>